<protein>
    <submittedName>
        <fullName evidence="3">Secreted protein</fullName>
    </submittedName>
</protein>
<name>A0A915IVX2_ROMCU</name>
<keyword evidence="2" id="KW-1185">Reference proteome</keyword>
<dbReference type="AlphaFoldDB" id="A0A915IVX2"/>
<sequence>MQVDVRHAAVHFFIIARFITFIETSIFSLLFVLYCGPDVSTRLVTRRGAGIIADSDYFVLSFVRRMRVTFENGRGLRIYVAGFDQEVL</sequence>
<proteinExistence type="predicted"/>
<evidence type="ECO:0000313" key="3">
    <source>
        <dbReference type="WBParaSite" id="nRc.2.0.1.t17941-RA"/>
    </source>
</evidence>
<feature type="transmembrane region" description="Helical" evidence="1">
    <location>
        <begin position="12"/>
        <end position="34"/>
    </location>
</feature>
<evidence type="ECO:0000313" key="2">
    <source>
        <dbReference type="Proteomes" id="UP000887565"/>
    </source>
</evidence>
<dbReference type="WBParaSite" id="nRc.2.0.1.t17941-RA">
    <property type="protein sequence ID" value="nRc.2.0.1.t17941-RA"/>
    <property type="gene ID" value="nRc.2.0.1.g17941"/>
</dbReference>
<reference evidence="3" key="1">
    <citation type="submission" date="2022-11" db="UniProtKB">
        <authorList>
            <consortium name="WormBaseParasite"/>
        </authorList>
    </citation>
    <scope>IDENTIFICATION</scope>
</reference>
<keyword evidence="1" id="KW-0812">Transmembrane</keyword>
<keyword evidence="1" id="KW-0472">Membrane</keyword>
<evidence type="ECO:0000256" key="1">
    <source>
        <dbReference type="SAM" id="Phobius"/>
    </source>
</evidence>
<dbReference type="Proteomes" id="UP000887565">
    <property type="component" value="Unplaced"/>
</dbReference>
<keyword evidence="1" id="KW-1133">Transmembrane helix</keyword>
<organism evidence="2 3">
    <name type="scientific">Romanomermis culicivorax</name>
    <name type="common">Nematode worm</name>
    <dbReference type="NCBI Taxonomy" id="13658"/>
    <lineage>
        <taxon>Eukaryota</taxon>
        <taxon>Metazoa</taxon>
        <taxon>Ecdysozoa</taxon>
        <taxon>Nematoda</taxon>
        <taxon>Enoplea</taxon>
        <taxon>Dorylaimia</taxon>
        <taxon>Mermithida</taxon>
        <taxon>Mermithoidea</taxon>
        <taxon>Mermithidae</taxon>
        <taxon>Romanomermis</taxon>
    </lineage>
</organism>
<accession>A0A915IVX2</accession>